<feature type="compositionally biased region" description="Basic and acidic residues" evidence="2">
    <location>
        <begin position="403"/>
        <end position="412"/>
    </location>
</feature>
<dbReference type="EMBL" id="PKMF04000378">
    <property type="protein sequence ID" value="KAK7835030.1"/>
    <property type="molecule type" value="Genomic_DNA"/>
</dbReference>
<feature type="domain" description="PGG" evidence="4">
    <location>
        <begin position="554"/>
        <end position="666"/>
    </location>
</feature>
<dbReference type="GO" id="GO:0016020">
    <property type="term" value="C:membrane"/>
    <property type="evidence" value="ECO:0007669"/>
    <property type="project" value="TreeGrafter"/>
</dbReference>
<dbReference type="PROSITE" id="PS50088">
    <property type="entry name" value="ANK_REPEAT"/>
    <property type="match status" value="2"/>
</dbReference>
<feature type="region of interest" description="Disordered" evidence="2">
    <location>
        <begin position="239"/>
        <end position="276"/>
    </location>
</feature>
<evidence type="ECO:0000313" key="5">
    <source>
        <dbReference type="EMBL" id="KAK7835030.1"/>
    </source>
</evidence>
<comment type="caution">
    <text evidence="5">The sequence shown here is derived from an EMBL/GenBank/DDBJ whole genome shotgun (WGS) entry which is preliminary data.</text>
</comment>
<feature type="transmembrane region" description="Helical" evidence="3">
    <location>
        <begin position="679"/>
        <end position="706"/>
    </location>
</feature>
<dbReference type="InterPro" id="IPR026961">
    <property type="entry name" value="PGG_dom"/>
</dbReference>
<dbReference type="SUPFAM" id="SSF48403">
    <property type="entry name" value="Ankyrin repeat"/>
    <property type="match status" value="3"/>
</dbReference>
<gene>
    <name evidence="5" type="primary">ITN1_41</name>
    <name evidence="5" type="ORF">CFP56_023923</name>
</gene>
<feature type="compositionally biased region" description="Polar residues" evidence="2">
    <location>
        <begin position="195"/>
        <end position="205"/>
    </location>
</feature>
<dbReference type="PROSITE" id="PS50297">
    <property type="entry name" value="ANK_REP_REGION"/>
    <property type="match status" value="2"/>
</dbReference>
<keyword evidence="3" id="KW-1133">Transmembrane helix</keyword>
<sequence length="1011" mass="113542">MTSTIDQTDPEIEKIEKIKKKLFKSAMRGQWENVLEIYSENNTVHKAKLTSSGDTALHIAVSDGKEEVVRKLVRYISAQPDGKEVLQIKNEQGSTPLHIAASMGNVAMCECIAKVDPSLVGARNDDNETPFFLAALSGKKDAFLRLHQICGTENGYEYSRRKDGDTILHCAIAGDYFGIFVDGLEPDNQNFQETIKSSDHQSTGPENDLNDQKKQDYPENYRTCLDFLQLFRKVEKKNGVRKDAQNHEKSDVKSTAETKSELATDVENPKAEAGNQAEHRNHLSHPGHQLVPANYGTCFEFVKFASKAMLVIFGLGSTGIRKIQEKKQKHTWAVQIMNELLRYTSSYEYDATAGANPVAATISPTVATDTETVPYDAIKFAGESSSEDQKPTALSNTGTSKTNQEDKNKETGDNYNTKQAKNGITEIVEKILELFPVAIHDMNEHKKNIVLLAVENRQPHVYQFLLQKNIMKDSVFRRVDDEGNSALHLAAKLGEHKPWLIPGAALQMQWEIKWHEFVKESMPFHFFQRYNNKGETSREIFTETHKDLVKDGSEWLTSTSESCSVVAALIATVAFASATTVPGGVKQDIGTPTLENQPAFDAFAISSLIALCFSVTALVMFLSILTSRYQEKDFGSDLPKKLLLGLTSLFVSIASMLIAFCAGHFFVLKDKLKYAAFPVYAVTCLPITFFAVAQFPLYFDLIWATFLKVPQRSYKAIFKKVPHHHHMITLAEKTASSIDQLNPEMESIKKDLFKMAMKGEWDNVVEIYRKNAMAHTAKLTRSGDTALHIAVSDSQEDMVQELLECISTQEKGKEVLEIGNEQGNTPLHIAASIGSVAMCQCIAEIDKSLVGARNHDKETPFSLAVLYGKKKAFLCLHQLCGTKNGYAYSRRMDGDTILHCAISGDYFDLAFRIIHLYDKLVNPFNEQGWTPLHLLASKPSVFRSGIFVDELKKEPSDDHPTGPNNNLNHQKKKKYPENYRTCINFWKLMYWNVVLLINFLQWFWNVVTGVQ</sequence>
<feature type="transmembrane region" description="Helical" evidence="3">
    <location>
        <begin position="988"/>
        <end position="1004"/>
    </location>
</feature>
<keyword evidence="3" id="KW-0812">Transmembrane</keyword>
<evidence type="ECO:0000259" key="4">
    <source>
        <dbReference type="Pfam" id="PF13962"/>
    </source>
</evidence>
<evidence type="ECO:0000256" key="3">
    <source>
        <dbReference type="SAM" id="Phobius"/>
    </source>
</evidence>
<dbReference type="SMART" id="SM00248">
    <property type="entry name" value="ANK"/>
    <property type="match status" value="8"/>
</dbReference>
<dbReference type="AlphaFoldDB" id="A0AAW0K8K0"/>
<dbReference type="Proteomes" id="UP000237347">
    <property type="component" value="Unassembled WGS sequence"/>
</dbReference>
<feature type="transmembrane region" description="Helical" evidence="3">
    <location>
        <begin position="642"/>
        <end position="667"/>
    </location>
</feature>
<dbReference type="InterPro" id="IPR036770">
    <property type="entry name" value="Ankyrin_rpt-contain_sf"/>
</dbReference>
<dbReference type="PANTHER" id="PTHR24177">
    <property type="entry name" value="CASKIN"/>
    <property type="match status" value="1"/>
</dbReference>
<feature type="compositionally biased region" description="Polar residues" evidence="2">
    <location>
        <begin position="392"/>
        <end position="402"/>
    </location>
</feature>
<dbReference type="Pfam" id="PF13962">
    <property type="entry name" value="PGG"/>
    <property type="match status" value="1"/>
</dbReference>
<proteinExistence type="predicted"/>
<feature type="region of interest" description="Disordered" evidence="2">
    <location>
        <begin position="381"/>
        <end position="417"/>
    </location>
</feature>
<reference evidence="5 6" key="1">
    <citation type="journal article" date="2018" name="Sci. Data">
        <title>The draft genome sequence of cork oak.</title>
        <authorList>
            <person name="Ramos A.M."/>
            <person name="Usie A."/>
            <person name="Barbosa P."/>
            <person name="Barros P.M."/>
            <person name="Capote T."/>
            <person name="Chaves I."/>
            <person name="Simoes F."/>
            <person name="Abreu I."/>
            <person name="Carrasquinho I."/>
            <person name="Faro C."/>
            <person name="Guimaraes J.B."/>
            <person name="Mendonca D."/>
            <person name="Nobrega F."/>
            <person name="Rodrigues L."/>
            <person name="Saibo N.J.M."/>
            <person name="Varela M.C."/>
            <person name="Egas C."/>
            <person name="Matos J."/>
            <person name="Miguel C.M."/>
            <person name="Oliveira M.M."/>
            <person name="Ricardo C.P."/>
            <person name="Goncalves S."/>
        </authorList>
    </citation>
    <scope>NUCLEOTIDE SEQUENCE [LARGE SCALE GENOMIC DNA]</scope>
    <source>
        <strain evidence="6">cv. HL8</strain>
    </source>
</reference>
<evidence type="ECO:0000256" key="1">
    <source>
        <dbReference type="PROSITE-ProRule" id="PRU00023"/>
    </source>
</evidence>
<name>A0AAW0K8K0_QUESU</name>
<evidence type="ECO:0000313" key="6">
    <source>
        <dbReference type="Proteomes" id="UP000237347"/>
    </source>
</evidence>
<dbReference type="PANTHER" id="PTHR24177:SF103">
    <property type="entry name" value="PGG DOMAIN-CONTAINING PROTEIN"/>
    <property type="match status" value="1"/>
</dbReference>
<dbReference type="Gene3D" id="1.25.40.20">
    <property type="entry name" value="Ankyrin repeat-containing domain"/>
    <property type="match status" value="3"/>
</dbReference>
<feature type="compositionally biased region" description="Basic and acidic residues" evidence="2">
    <location>
        <begin position="239"/>
        <end position="270"/>
    </location>
</feature>
<keyword evidence="3" id="KW-0472">Membrane</keyword>
<accession>A0AAW0K8K0</accession>
<keyword evidence="1" id="KW-0040">ANK repeat</keyword>
<dbReference type="InterPro" id="IPR002110">
    <property type="entry name" value="Ankyrin_rpt"/>
</dbReference>
<organism evidence="5 6">
    <name type="scientific">Quercus suber</name>
    <name type="common">Cork oak</name>
    <dbReference type="NCBI Taxonomy" id="58331"/>
    <lineage>
        <taxon>Eukaryota</taxon>
        <taxon>Viridiplantae</taxon>
        <taxon>Streptophyta</taxon>
        <taxon>Embryophyta</taxon>
        <taxon>Tracheophyta</taxon>
        <taxon>Spermatophyta</taxon>
        <taxon>Magnoliopsida</taxon>
        <taxon>eudicotyledons</taxon>
        <taxon>Gunneridae</taxon>
        <taxon>Pentapetalae</taxon>
        <taxon>rosids</taxon>
        <taxon>fabids</taxon>
        <taxon>Fagales</taxon>
        <taxon>Fagaceae</taxon>
        <taxon>Quercus</taxon>
    </lineage>
</organism>
<protein>
    <submittedName>
        <fullName evidence="5">Ankyrin repeat-containing protein itn1</fullName>
    </submittedName>
</protein>
<feature type="repeat" description="ANK" evidence="1">
    <location>
        <begin position="782"/>
        <end position="804"/>
    </location>
</feature>
<evidence type="ECO:0000256" key="2">
    <source>
        <dbReference type="SAM" id="MobiDB-lite"/>
    </source>
</evidence>
<feature type="repeat" description="ANK" evidence="1">
    <location>
        <begin position="52"/>
        <end position="74"/>
    </location>
</feature>
<keyword evidence="6" id="KW-1185">Reference proteome</keyword>
<dbReference type="Pfam" id="PF12796">
    <property type="entry name" value="Ank_2"/>
    <property type="match status" value="2"/>
</dbReference>
<feature type="transmembrane region" description="Helical" evidence="3">
    <location>
        <begin position="602"/>
        <end position="622"/>
    </location>
</feature>
<feature type="region of interest" description="Disordered" evidence="2">
    <location>
        <begin position="195"/>
        <end position="215"/>
    </location>
</feature>